<dbReference type="Pfam" id="PF03524">
    <property type="entry name" value="CagX"/>
    <property type="match status" value="1"/>
</dbReference>
<name>A0ABP9N0W1_9HYPH</name>
<reference evidence="2" key="1">
    <citation type="journal article" date="2019" name="Int. J. Syst. Evol. Microbiol.">
        <title>The Global Catalogue of Microorganisms (GCM) 10K type strain sequencing project: providing services to taxonomists for standard genome sequencing and annotation.</title>
        <authorList>
            <consortium name="The Broad Institute Genomics Platform"/>
            <consortium name="The Broad Institute Genome Sequencing Center for Infectious Disease"/>
            <person name="Wu L."/>
            <person name="Ma J."/>
        </authorList>
    </citation>
    <scope>NUCLEOTIDE SEQUENCE [LARGE SCALE GENOMIC DNA]</scope>
    <source>
        <strain evidence="2">JCM 17706</strain>
    </source>
</reference>
<accession>A0ABP9N0W1</accession>
<dbReference type="InterPro" id="IPR010258">
    <property type="entry name" value="Conjugal_tfr_TrbG/VirB9/CagX"/>
</dbReference>
<comment type="caution">
    <text evidence="1">The sequence shown here is derived from an EMBL/GenBank/DDBJ whole genome shotgun (WGS) entry which is preliminary data.</text>
</comment>
<keyword evidence="2" id="KW-1185">Reference proteome</keyword>
<dbReference type="Proteomes" id="UP001501525">
    <property type="component" value="Unassembled WGS sequence"/>
</dbReference>
<dbReference type="EMBL" id="BAABIY010000096">
    <property type="protein sequence ID" value="GAA5102656.1"/>
    <property type="molecule type" value="Genomic_DNA"/>
</dbReference>
<evidence type="ECO:0000313" key="2">
    <source>
        <dbReference type="Proteomes" id="UP001501525"/>
    </source>
</evidence>
<evidence type="ECO:0000313" key="1">
    <source>
        <dbReference type="EMBL" id="GAA5102656.1"/>
    </source>
</evidence>
<organism evidence="1 2">
    <name type="scientific">Bartonella acomydis</name>
    <dbReference type="NCBI Taxonomy" id="686234"/>
    <lineage>
        <taxon>Bacteria</taxon>
        <taxon>Pseudomonadati</taxon>
        <taxon>Pseudomonadota</taxon>
        <taxon>Alphaproteobacteria</taxon>
        <taxon>Hyphomicrobiales</taxon>
        <taxon>Bartonellaceae</taxon>
        <taxon>Bartonella</taxon>
    </lineage>
</organism>
<sequence length="71" mass="8068">MAIGNSVAWQVAPAGNILFLKAREVQPTTNLQVVTTRRDGSKRSYQFELMVKDGEISTAQETYFLVKFRYP</sequence>
<protein>
    <submittedName>
        <fullName evidence="1">Uncharacterized protein</fullName>
    </submittedName>
</protein>
<gene>
    <name evidence="1" type="ORF">GCM10023260_14770</name>
</gene>
<proteinExistence type="predicted"/>